<dbReference type="RefSeq" id="WP_108730988.1">
    <property type="nucleotide sequence ID" value="NZ_CP020928.1"/>
</dbReference>
<accession>A0A2S1KUA0</accession>
<evidence type="ECO:0000313" key="6">
    <source>
        <dbReference type="Proteomes" id="UP000244870"/>
    </source>
</evidence>
<comment type="similarity">
    <text evidence="1">Belongs to the stealth family.</text>
</comment>
<dbReference type="EMBL" id="CP020928">
    <property type="protein sequence ID" value="AWF96582.1"/>
    <property type="molecule type" value="Genomic_DNA"/>
</dbReference>
<dbReference type="InterPro" id="IPR021520">
    <property type="entry name" value="Stealth_CR2"/>
</dbReference>
<dbReference type="Pfam" id="PF11380">
    <property type="entry name" value="Stealth_CR2"/>
    <property type="match status" value="1"/>
</dbReference>
<evidence type="ECO:0000259" key="4">
    <source>
        <dbReference type="Pfam" id="PF11380"/>
    </source>
</evidence>
<feature type="domain" description="Stealth protein CR2 conserved region 2" evidence="4">
    <location>
        <begin position="44"/>
        <end position="144"/>
    </location>
</feature>
<evidence type="ECO:0000313" key="5">
    <source>
        <dbReference type="EMBL" id="AWF96582.1"/>
    </source>
</evidence>
<protein>
    <recommendedName>
        <fullName evidence="4">Stealth protein CR2 conserved region 2 domain-containing protein</fullName>
    </recommendedName>
</protein>
<dbReference type="PANTHER" id="PTHR24045:SF0">
    <property type="entry name" value="N-ACETYLGLUCOSAMINE-1-PHOSPHOTRANSFERASE SUBUNITS ALPHA_BETA"/>
    <property type="match status" value="1"/>
</dbReference>
<name>A0A2S1KUA0_9LACO</name>
<dbReference type="InterPro" id="IPR047141">
    <property type="entry name" value="Stealth"/>
</dbReference>
<keyword evidence="2" id="KW-0808">Transferase</keyword>
<keyword evidence="3" id="KW-0270">Exopolysaccharide synthesis</keyword>
<evidence type="ECO:0000256" key="3">
    <source>
        <dbReference type="ARBA" id="ARBA00023169"/>
    </source>
</evidence>
<dbReference type="GO" id="GO:0016772">
    <property type="term" value="F:transferase activity, transferring phosphorus-containing groups"/>
    <property type="evidence" value="ECO:0007669"/>
    <property type="project" value="InterPro"/>
</dbReference>
<proteinExistence type="inferred from homology"/>
<sequence length="332" mass="39074">MANFAVDIVIPWVDGSNEKWRKNFEFYRSVEGNAIGEEGFRSSKELLELWLRGALKYATWAHKIFIVVDRLTDLSGMDIQKDNIEIVYHDEFIPKDYLPTFNSNVIECFAYLIPNLAEHFVLFNDDCYLVNKTTQEDFFTSDGRAVDADQVYPVGVSEVYSHTIVNNLIFINGRLDFKKYRAEFFKRNFKSVFRPRTFRSLMFNKLLSSFHGWQDEHIPIAYTRTMFKQTFGTFDELHHQLLSGSKFRTFSDVSHLLVRFWRLAKFDYSPRGFRTLGVYTEIEPGGQQKKLEQLLEAQHKIICVNDIEMSKNEAQQAYGELMRILTRFYGRK</sequence>
<dbReference type="GO" id="GO:0000271">
    <property type="term" value="P:polysaccharide biosynthetic process"/>
    <property type="evidence" value="ECO:0007669"/>
    <property type="project" value="UniProtKB-KW"/>
</dbReference>
<reference evidence="5 6" key="1">
    <citation type="submission" date="2017-04" db="EMBL/GenBank/DDBJ databases">
        <title>Weissella cibaria strain m2 complete genome.</title>
        <authorList>
            <person name="Pan Q."/>
            <person name="Tan M."/>
            <person name="Yao F."/>
            <person name="Su S."/>
        </authorList>
    </citation>
    <scope>NUCLEOTIDE SEQUENCE [LARGE SCALE GENOMIC DNA]</scope>
    <source>
        <strain evidence="5 6">M2</strain>
    </source>
</reference>
<dbReference type="Proteomes" id="UP000244870">
    <property type="component" value="Chromosome"/>
</dbReference>
<dbReference type="AlphaFoldDB" id="A0A2S1KUA0"/>
<gene>
    <name evidence="5" type="ORF">B6254_2231</name>
</gene>
<organism evidence="5 6">
    <name type="scientific">Weissella cibaria</name>
    <dbReference type="NCBI Taxonomy" id="137591"/>
    <lineage>
        <taxon>Bacteria</taxon>
        <taxon>Bacillati</taxon>
        <taxon>Bacillota</taxon>
        <taxon>Bacilli</taxon>
        <taxon>Lactobacillales</taxon>
        <taxon>Lactobacillaceae</taxon>
        <taxon>Weissella</taxon>
    </lineage>
</organism>
<dbReference type="PANTHER" id="PTHR24045">
    <property type="match status" value="1"/>
</dbReference>
<evidence type="ECO:0000256" key="2">
    <source>
        <dbReference type="ARBA" id="ARBA00022679"/>
    </source>
</evidence>
<evidence type="ECO:0000256" key="1">
    <source>
        <dbReference type="ARBA" id="ARBA00007583"/>
    </source>
</evidence>